<organism>
    <name type="scientific">Culex quinquefasciatus</name>
    <name type="common">Southern house mosquito</name>
    <name type="synonym">Culex pungens</name>
    <dbReference type="NCBI Taxonomy" id="7176"/>
    <lineage>
        <taxon>Eukaryota</taxon>
        <taxon>Metazoa</taxon>
        <taxon>Ecdysozoa</taxon>
        <taxon>Arthropoda</taxon>
        <taxon>Hexapoda</taxon>
        <taxon>Insecta</taxon>
        <taxon>Pterygota</taxon>
        <taxon>Neoptera</taxon>
        <taxon>Endopterygota</taxon>
        <taxon>Diptera</taxon>
        <taxon>Nematocera</taxon>
        <taxon>Culicoidea</taxon>
        <taxon>Culicidae</taxon>
        <taxon>Culicinae</taxon>
        <taxon>Culicini</taxon>
        <taxon>Culex</taxon>
        <taxon>Culex</taxon>
    </lineage>
</organism>
<dbReference type="VEuPathDB" id="VectorBase:CQUJHB015686"/>
<dbReference type="Proteomes" id="UP000002320">
    <property type="component" value="Unassembled WGS sequence"/>
</dbReference>
<dbReference type="OMA" id="WQESKCE"/>
<protein>
    <recommendedName>
        <fullName evidence="9">Cx9C motif-containing protein 4</fullName>
    </recommendedName>
</protein>
<comment type="subcellular location">
    <subcellularLocation>
        <location evidence="1">Mitochondrion</location>
    </subcellularLocation>
</comment>
<evidence type="ECO:0000256" key="5">
    <source>
        <dbReference type="PIRSR" id="PIRSR627179-50"/>
    </source>
</evidence>
<dbReference type="EMBL" id="DS232111">
    <property type="protein sequence ID" value="EDS35093.1"/>
    <property type="molecule type" value="Genomic_DNA"/>
</dbReference>
<dbReference type="Pfam" id="PF08991">
    <property type="entry name" value="CMC4"/>
    <property type="match status" value="1"/>
</dbReference>
<dbReference type="PROSITE" id="PS51808">
    <property type="entry name" value="CHCH"/>
    <property type="match status" value="1"/>
</dbReference>
<feature type="disulfide bond" evidence="5">
    <location>
        <begin position="42"/>
        <end position="52"/>
    </location>
</feature>
<dbReference type="AlphaFoldDB" id="B0WUV0"/>
<dbReference type="SUPFAM" id="SSF47072">
    <property type="entry name" value="Cysteine alpha-hairpin motif"/>
    <property type="match status" value="1"/>
</dbReference>
<dbReference type="InterPro" id="IPR027179">
    <property type="entry name" value="CMC4"/>
</dbReference>
<keyword evidence="4 5" id="KW-1015">Disulfide bond</keyword>
<dbReference type="GO" id="GO:0005758">
    <property type="term" value="C:mitochondrial intermembrane space"/>
    <property type="evidence" value="ECO:0007669"/>
    <property type="project" value="TreeGrafter"/>
</dbReference>
<feature type="disulfide bond" evidence="5">
    <location>
        <begin position="20"/>
        <end position="31"/>
    </location>
</feature>
<evidence type="ECO:0000313" key="8">
    <source>
        <dbReference type="Proteomes" id="UP000002320"/>
    </source>
</evidence>
<reference evidence="7" key="2">
    <citation type="submission" date="2021-02" db="UniProtKB">
        <authorList>
            <consortium name="EnsemblMetazoa"/>
        </authorList>
    </citation>
    <scope>IDENTIFICATION</scope>
    <source>
        <strain evidence="7">JHB</strain>
    </source>
</reference>
<reference evidence="6" key="1">
    <citation type="submission" date="2007-03" db="EMBL/GenBank/DDBJ databases">
        <title>Annotation of Culex pipiens quinquefasciatus.</title>
        <authorList>
            <consortium name="The Broad Institute Genome Sequencing Platform"/>
            <person name="Atkinson P.W."/>
            <person name="Hemingway J."/>
            <person name="Christensen B.M."/>
            <person name="Higgs S."/>
            <person name="Kodira C."/>
            <person name="Hannick L."/>
            <person name="Megy K."/>
            <person name="O'Leary S."/>
            <person name="Pearson M."/>
            <person name="Haas B.J."/>
            <person name="Mauceli E."/>
            <person name="Wortman J.R."/>
            <person name="Lee N.H."/>
            <person name="Guigo R."/>
            <person name="Stanke M."/>
            <person name="Alvarado L."/>
            <person name="Amedeo P."/>
            <person name="Antoine C.H."/>
            <person name="Arensburger P."/>
            <person name="Bidwell S.L."/>
            <person name="Crawford M."/>
            <person name="Camaro F."/>
            <person name="Devon K."/>
            <person name="Engels R."/>
            <person name="Hammond M."/>
            <person name="Howarth C."/>
            <person name="Koehrsen M."/>
            <person name="Lawson D."/>
            <person name="Montgomery P."/>
            <person name="Nene V."/>
            <person name="Nusbaum C."/>
            <person name="Puiu D."/>
            <person name="Romero-Severson J."/>
            <person name="Severson D.W."/>
            <person name="Shumway M."/>
            <person name="Sisk P."/>
            <person name="Stolte C."/>
            <person name="Zeng Q."/>
            <person name="Eisenstadt E."/>
            <person name="Fraser-Liggett C."/>
            <person name="Strausberg R."/>
            <person name="Galagan J."/>
            <person name="Birren B."/>
            <person name="Collins F.H."/>
        </authorList>
    </citation>
    <scope>NUCLEOTIDE SEQUENCE [LARGE SCALE GENOMIC DNA]</scope>
    <source>
        <strain evidence="6">JHB</strain>
    </source>
</reference>
<keyword evidence="3" id="KW-0496">Mitochondrion</keyword>
<evidence type="ECO:0000313" key="6">
    <source>
        <dbReference type="EMBL" id="EDS35093.1"/>
    </source>
</evidence>
<keyword evidence="8" id="KW-1185">Reference proteome</keyword>
<evidence type="ECO:0000256" key="1">
    <source>
        <dbReference type="ARBA" id="ARBA00004173"/>
    </source>
</evidence>
<gene>
    <name evidence="7" type="primary">6043524</name>
    <name evidence="6" type="ORF">CpipJ_CPIJ011174</name>
</gene>
<dbReference type="PANTHER" id="PTHR15590">
    <property type="entry name" value="CX9C MOTIF-CONTAINING PROTEIN 4"/>
    <property type="match status" value="1"/>
</dbReference>
<dbReference type="eggNOG" id="ENOG502SC73">
    <property type="taxonomic scope" value="Eukaryota"/>
</dbReference>
<dbReference type="STRING" id="7176.B0WUV0"/>
<dbReference type="PANTHER" id="PTHR15590:SF0">
    <property type="entry name" value="CX9C MOTIF-CONTAINING PROTEIN 4"/>
    <property type="match status" value="1"/>
</dbReference>
<name>B0WUV0_CULQU</name>
<comment type="similarity">
    <text evidence="2">Belongs to the CMC4 family.</text>
</comment>
<evidence type="ECO:0000256" key="4">
    <source>
        <dbReference type="ARBA" id="ARBA00023157"/>
    </source>
</evidence>
<dbReference type="OrthoDB" id="13601at2759"/>
<dbReference type="InParanoid" id="B0WUV0"/>
<dbReference type="EnsemblMetazoa" id="CPIJ011174-RA">
    <property type="protein sequence ID" value="CPIJ011174-PA"/>
    <property type="gene ID" value="CPIJ011174"/>
</dbReference>
<accession>B0WUV0</accession>
<evidence type="ECO:0000313" key="7">
    <source>
        <dbReference type="EnsemblMetazoa" id="CPIJ011174-PA"/>
    </source>
</evidence>
<evidence type="ECO:0008006" key="9">
    <source>
        <dbReference type="Google" id="ProtNLM"/>
    </source>
</evidence>
<dbReference type="HOGENOM" id="CLU_2607941_0_0_1"/>
<dbReference type="KEGG" id="cqu:CpipJ_CPIJ011174"/>
<dbReference type="VEuPathDB" id="VectorBase:CPIJ011174"/>
<dbReference type="InterPro" id="IPR009069">
    <property type="entry name" value="Cys_alpha_HP_mot_SF"/>
</dbReference>
<dbReference type="Gene3D" id="1.10.287.1130">
    <property type="entry name" value="CytochromE C oxidase copper chaperone"/>
    <property type="match status" value="1"/>
</dbReference>
<sequence>MSSKKSKDPCKVSACRIQTCLKEHKFDETRCYDVLEAMRQCCLKWHQVSLCCSGIKLDRDYLADKEAADREREQQQKKQQQQE</sequence>
<evidence type="ECO:0000256" key="3">
    <source>
        <dbReference type="ARBA" id="ARBA00023128"/>
    </source>
</evidence>
<proteinExistence type="inferred from homology"/>
<feature type="disulfide bond" evidence="5">
    <location>
        <begin position="10"/>
        <end position="41"/>
    </location>
</feature>
<evidence type="ECO:0000256" key="2">
    <source>
        <dbReference type="ARBA" id="ARBA00009858"/>
    </source>
</evidence>
<dbReference type="FunCoup" id="B0WUV0">
    <property type="interactions" value="18"/>
</dbReference>